<protein>
    <recommendedName>
        <fullName evidence="3">3-keto-disaccharide hydrolase domain-containing protein</fullName>
    </recommendedName>
</protein>
<comment type="caution">
    <text evidence="1">The sequence shown here is derived from an EMBL/GenBank/DDBJ whole genome shotgun (WGS) entry which is preliminary data.</text>
</comment>
<dbReference type="Proteomes" id="UP000076715">
    <property type="component" value="Unassembled WGS sequence"/>
</dbReference>
<name>A0A162X9A8_9FLAO</name>
<dbReference type="SUPFAM" id="SSF49899">
    <property type="entry name" value="Concanavalin A-like lectins/glucanases"/>
    <property type="match status" value="1"/>
</dbReference>
<dbReference type="Gene3D" id="2.60.120.200">
    <property type="match status" value="1"/>
</dbReference>
<keyword evidence="2" id="KW-1185">Reference proteome</keyword>
<organism evidence="1 2">
    <name type="scientific">Aquimarina aggregata</name>
    <dbReference type="NCBI Taxonomy" id="1642818"/>
    <lineage>
        <taxon>Bacteria</taxon>
        <taxon>Pseudomonadati</taxon>
        <taxon>Bacteroidota</taxon>
        <taxon>Flavobacteriia</taxon>
        <taxon>Flavobacteriales</taxon>
        <taxon>Flavobacteriaceae</taxon>
        <taxon>Aquimarina</taxon>
    </lineage>
</organism>
<dbReference type="GO" id="GO:0004553">
    <property type="term" value="F:hydrolase activity, hydrolyzing O-glycosyl compounds"/>
    <property type="evidence" value="ECO:0007669"/>
    <property type="project" value="UniProtKB-ARBA"/>
</dbReference>
<sequence>MLACNSTTFTEEKINPQQLSEWTTLGKGKTSIKNEEFVFEEINDSDGFFVVSPINYEGDIILKYKIKAMSDSSVLITLFSASDSQNDTTLTFPAKNAKPEDIWKWRSAMNHYNLTFNNKSHGYTPFFYKNITSLERGFHIRKEDNITAPYQWVSVEIGRVKDRVWFSLNGDIVFEQTDTDPLKGGHVLFRISGTNSDTDTILAKAAIKDLVIFHK</sequence>
<dbReference type="GO" id="GO:0005975">
    <property type="term" value="P:carbohydrate metabolic process"/>
    <property type="evidence" value="ECO:0007669"/>
    <property type="project" value="UniProtKB-ARBA"/>
</dbReference>
<dbReference type="STRING" id="1642818.AWE51_18310"/>
<dbReference type="EMBL" id="LQRT01000058">
    <property type="protein sequence ID" value="KZS38500.1"/>
    <property type="molecule type" value="Genomic_DNA"/>
</dbReference>
<reference evidence="1 2" key="1">
    <citation type="submission" date="2016-01" db="EMBL/GenBank/DDBJ databases">
        <title>The draft genome sequence of Aquimarina sp. RZW4-3-2.</title>
        <authorList>
            <person name="Wang Y."/>
        </authorList>
    </citation>
    <scope>NUCLEOTIDE SEQUENCE [LARGE SCALE GENOMIC DNA]</scope>
    <source>
        <strain evidence="1 2">RZW4-3-2</strain>
    </source>
</reference>
<dbReference type="InterPro" id="IPR013320">
    <property type="entry name" value="ConA-like_dom_sf"/>
</dbReference>
<proteinExistence type="predicted"/>
<evidence type="ECO:0000313" key="2">
    <source>
        <dbReference type="Proteomes" id="UP000076715"/>
    </source>
</evidence>
<evidence type="ECO:0008006" key="3">
    <source>
        <dbReference type="Google" id="ProtNLM"/>
    </source>
</evidence>
<evidence type="ECO:0000313" key="1">
    <source>
        <dbReference type="EMBL" id="KZS38500.1"/>
    </source>
</evidence>
<gene>
    <name evidence="1" type="ORF">AWE51_18310</name>
</gene>
<dbReference type="AlphaFoldDB" id="A0A162X9A8"/>
<accession>A0A162X9A8</accession>